<comment type="caution">
    <text evidence="1">The sequence shown here is derived from an EMBL/GenBank/DDBJ whole genome shotgun (WGS) entry which is preliminary data.</text>
</comment>
<dbReference type="Proteomes" id="UP000783588">
    <property type="component" value="Unassembled WGS sequence"/>
</dbReference>
<sequence>MKIDEAFLSKERIITPRGSFRIANLSETRMKEMGYGYHCDTEDGLFIIMGDGKRAFAVQKKVRN</sequence>
<evidence type="ECO:0000313" key="2">
    <source>
        <dbReference type="Proteomes" id="UP000783588"/>
    </source>
</evidence>
<evidence type="ECO:0000313" key="1">
    <source>
        <dbReference type="EMBL" id="MBU5491256.1"/>
    </source>
</evidence>
<proteinExistence type="predicted"/>
<keyword evidence="2" id="KW-1185">Reference proteome</keyword>
<accession>A0ABS6EU87</accession>
<reference evidence="1 2" key="1">
    <citation type="submission" date="2021-06" db="EMBL/GenBank/DDBJ databases">
        <authorList>
            <person name="Sun Q."/>
            <person name="Li D."/>
        </authorList>
    </citation>
    <scope>NUCLEOTIDE SEQUENCE [LARGE SCALE GENOMIC DNA]</scope>
    <source>
        <strain evidence="1 2">MSJd-7</strain>
    </source>
</reference>
<name>A0ABS6EU87_9FIRM</name>
<dbReference type="RefSeq" id="WP_216470970.1">
    <property type="nucleotide sequence ID" value="NZ_JAHLQI010000007.1"/>
</dbReference>
<organism evidence="1 2">
    <name type="scientific">Butyricicoccus intestinisimiae</name>
    <dbReference type="NCBI Taxonomy" id="2841509"/>
    <lineage>
        <taxon>Bacteria</taxon>
        <taxon>Bacillati</taxon>
        <taxon>Bacillota</taxon>
        <taxon>Clostridia</taxon>
        <taxon>Eubacteriales</taxon>
        <taxon>Butyricicoccaceae</taxon>
        <taxon>Butyricicoccus</taxon>
    </lineage>
</organism>
<dbReference type="EMBL" id="JAHLQI010000007">
    <property type="protein sequence ID" value="MBU5491256.1"/>
    <property type="molecule type" value="Genomic_DNA"/>
</dbReference>
<gene>
    <name evidence="1" type="ORF">KQI75_11625</name>
</gene>
<protein>
    <submittedName>
        <fullName evidence="1">Uncharacterized protein</fullName>
    </submittedName>
</protein>